<feature type="chain" id="PRO_5045448731" description="DUF3558 domain-containing protein" evidence="1">
    <location>
        <begin position="29"/>
        <end position="277"/>
    </location>
</feature>
<gene>
    <name evidence="2" type="ORF">QYF68_04190</name>
</gene>
<feature type="signal peptide" evidence="1">
    <location>
        <begin position="1"/>
        <end position="28"/>
    </location>
</feature>
<protein>
    <recommendedName>
        <fullName evidence="4">DUF3558 domain-containing protein</fullName>
    </recommendedName>
</protein>
<proteinExistence type="predicted"/>
<dbReference type="EMBL" id="JAUHTC010000019">
    <property type="protein sequence ID" value="MDN4517025.1"/>
    <property type="molecule type" value="Genomic_DNA"/>
</dbReference>
<dbReference type="RefSeq" id="WP_208672761.1">
    <property type="nucleotide sequence ID" value="NZ_CP070380.1"/>
</dbReference>
<evidence type="ECO:0000313" key="2">
    <source>
        <dbReference type="EMBL" id="MDN4517025.1"/>
    </source>
</evidence>
<keyword evidence="3" id="KW-1185">Reference proteome</keyword>
<sequence length="277" mass="28221">MALTIRAGGGAAALAVAVLAAGCSSAPAPEGAANAAAVPGGPSVSGSLAQWQDAICRDDAETGSGTRHTVGGTSCVPKDGDGVVNFDHFESEPSMDSVLSWQPSTHTAETVVDGRPLAIWTPSGEAADLEPLKQFGFTVASYQSASFVRATADVPAALPSGDIETIPPNEYGYVVVQTAAGDTQCIVEAAFIGCETEGTNWQQHVDGSGPYHGVRINTDGTGSWVDGNLGAVAPTTLGAKTYRALGWTIASTPTGMRFTNDKTGHGALVSVQNVQPF</sequence>
<evidence type="ECO:0008006" key="4">
    <source>
        <dbReference type="Google" id="ProtNLM"/>
    </source>
</evidence>
<keyword evidence="1" id="KW-0732">Signal</keyword>
<organism evidence="2 3">
    <name type="scientific">Mycolicibacterium austroafricanum</name>
    <name type="common">Mycobacterium austroafricanum</name>
    <dbReference type="NCBI Taxonomy" id="39687"/>
    <lineage>
        <taxon>Bacteria</taxon>
        <taxon>Bacillati</taxon>
        <taxon>Actinomycetota</taxon>
        <taxon>Actinomycetes</taxon>
        <taxon>Mycobacteriales</taxon>
        <taxon>Mycobacteriaceae</taxon>
        <taxon>Mycolicibacterium</taxon>
    </lineage>
</organism>
<evidence type="ECO:0000313" key="3">
    <source>
        <dbReference type="Proteomes" id="UP001172687"/>
    </source>
</evidence>
<evidence type="ECO:0000256" key="1">
    <source>
        <dbReference type="SAM" id="SignalP"/>
    </source>
</evidence>
<comment type="caution">
    <text evidence="2">The sequence shown here is derived from an EMBL/GenBank/DDBJ whole genome shotgun (WGS) entry which is preliminary data.</text>
</comment>
<accession>A0ABT8H907</accession>
<reference evidence="2" key="1">
    <citation type="submission" date="2023-07" db="EMBL/GenBank/DDBJ databases">
        <title>Degradation of tert-butanol by M. austroafricanum TBA100.</title>
        <authorList>
            <person name="Helbich S."/>
            <person name="Vainshtein Y."/>
        </authorList>
    </citation>
    <scope>NUCLEOTIDE SEQUENCE</scope>
    <source>
        <strain evidence="2">TBA100</strain>
    </source>
</reference>
<dbReference type="PROSITE" id="PS51257">
    <property type="entry name" value="PROKAR_LIPOPROTEIN"/>
    <property type="match status" value="1"/>
</dbReference>
<dbReference type="Proteomes" id="UP001172687">
    <property type="component" value="Unassembled WGS sequence"/>
</dbReference>
<name>A0ABT8H907_MYCAO</name>